<feature type="binding site" evidence="11 16">
    <location>
        <position position="411"/>
    </location>
    <ligand>
        <name>Zn(2+)</name>
        <dbReference type="ChEBI" id="CHEBI:29105"/>
    </ligand>
</feature>
<protein>
    <recommendedName>
        <fullName evidence="3 11">Histidinol dehydrogenase</fullName>
        <shortName evidence="11">HDH</shortName>
        <ecNumber evidence="3 11">1.1.1.23</ecNumber>
    </recommendedName>
</protein>
<feature type="binding site" evidence="11 16">
    <location>
        <position position="254"/>
    </location>
    <ligand>
        <name>Zn(2+)</name>
        <dbReference type="ChEBI" id="CHEBI:29105"/>
    </ligand>
</feature>
<feature type="binding site" evidence="11 15">
    <location>
        <position position="229"/>
    </location>
    <ligand>
        <name>substrate</name>
    </ligand>
</feature>
<dbReference type="FunFam" id="3.40.50.1980:FF:000001">
    <property type="entry name" value="Histidinol dehydrogenase"/>
    <property type="match status" value="1"/>
</dbReference>
<evidence type="ECO:0000256" key="12">
    <source>
        <dbReference type="PIRNR" id="PIRNR000099"/>
    </source>
</evidence>
<sequence length="420" mass="45261">MFTQIHYPSRIDYAAICQRPALEQGQLDALISDVFSQVRSKGDQALRELTATYEKREITDILYTAAEMEDLASKTDIALQKAIDQAYANIYAFHEAQKLETNKIEVNPGVVCWQKSTGIDKVGIYIPGGTAPLFSTVLMLAIPARIAECQEVVLCTPATHPAIFYAAKLCGVTKMAKVGGSQAIAALSLGTESVPSVYKIFGPGNQYVTAAKMYANRLGTAIDMPAGPSEVAVYADHTANPAYIASDLLSQAEHGADSQVILVSTSSSIVEETMEAIRIQLAELPRRDLAEKALANSKFVLVNTSSEAIDLLNEYAAEHLILACDYAEEFSGHIRNAGSIFLGHYTPESAGDYASGTNHTLPTNGFARAYSGVNLDSFTKKITLQSITKQGLEQLGKTIIDMAEAESLQAHANAVKIRLS</sequence>
<dbReference type="NCBIfam" id="TIGR00069">
    <property type="entry name" value="hisD"/>
    <property type="match status" value="1"/>
</dbReference>
<keyword evidence="5 11" id="KW-0479">Metal-binding</keyword>
<feature type="active site" description="Proton acceptor" evidence="11 13">
    <location>
        <position position="319"/>
    </location>
</feature>
<dbReference type="InterPro" id="IPR001692">
    <property type="entry name" value="Histidinol_DH_CS"/>
</dbReference>
<feature type="binding site" evidence="11 16">
    <location>
        <position position="352"/>
    </location>
    <ligand>
        <name>Zn(2+)</name>
        <dbReference type="ChEBI" id="CHEBI:29105"/>
    </ligand>
</feature>
<comment type="caution">
    <text evidence="18">The sequence shown here is derived from an EMBL/GenBank/DDBJ whole genome shotgun (WGS) entry which is preliminary data.</text>
</comment>
<evidence type="ECO:0000256" key="6">
    <source>
        <dbReference type="ARBA" id="ARBA00022833"/>
    </source>
</evidence>
<reference evidence="18 19" key="1">
    <citation type="submission" date="2019-02" db="EMBL/GenBank/DDBJ databases">
        <title>Genome of a new Bacteroidetes strain.</title>
        <authorList>
            <person name="Pitt A."/>
        </authorList>
    </citation>
    <scope>NUCLEOTIDE SEQUENCE [LARGE SCALE GENOMIC DNA]</scope>
    <source>
        <strain evidence="18 19">103A-SOEBACH</strain>
    </source>
</reference>
<feature type="binding site" evidence="11 15">
    <location>
        <position position="251"/>
    </location>
    <ligand>
        <name>substrate</name>
    </ligand>
</feature>
<feature type="binding site" evidence="11 15">
    <location>
        <position position="406"/>
    </location>
    <ligand>
        <name>substrate</name>
    </ligand>
</feature>
<evidence type="ECO:0000256" key="2">
    <source>
        <dbReference type="ARBA" id="ARBA00010178"/>
    </source>
</evidence>
<evidence type="ECO:0000256" key="8">
    <source>
        <dbReference type="ARBA" id="ARBA00023027"/>
    </source>
</evidence>
<dbReference type="EC" id="1.1.1.23" evidence="3 11"/>
<evidence type="ECO:0000256" key="7">
    <source>
        <dbReference type="ARBA" id="ARBA00023002"/>
    </source>
</evidence>
<evidence type="ECO:0000256" key="1">
    <source>
        <dbReference type="ARBA" id="ARBA00004940"/>
    </source>
</evidence>
<dbReference type="SUPFAM" id="SSF53720">
    <property type="entry name" value="ALDH-like"/>
    <property type="match status" value="1"/>
</dbReference>
<evidence type="ECO:0000313" key="18">
    <source>
        <dbReference type="EMBL" id="TBH73180.1"/>
    </source>
</evidence>
<dbReference type="InterPro" id="IPR016161">
    <property type="entry name" value="Ald_DH/histidinol_DH"/>
</dbReference>
<evidence type="ECO:0000256" key="5">
    <source>
        <dbReference type="ARBA" id="ARBA00022723"/>
    </source>
</evidence>
<dbReference type="Gene3D" id="3.40.50.1980">
    <property type="entry name" value="Nitrogenase molybdenum iron protein domain"/>
    <property type="match status" value="2"/>
</dbReference>
<dbReference type="Proteomes" id="UP000293583">
    <property type="component" value="Unassembled WGS sequence"/>
</dbReference>
<dbReference type="RefSeq" id="WP_130923307.1">
    <property type="nucleotide sequence ID" value="NZ_JAANOM010000003.1"/>
</dbReference>
<evidence type="ECO:0000256" key="14">
    <source>
        <dbReference type="PIRSR" id="PIRSR000099-2"/>
    </source>
</evidence>
<evidence type="ECO:0000313" key="19">
    <source>
        <dbReference type="Proteomes" id="UP000293583"/>
    </source>
</evidence>
<dbReference type="Gene3D" id="1.20.5.1300">
    <property type="match status" value="1"/>
</dbReference>
<organism evidence="18 19">
    <name type="scientific">Aquirufa antheringensis</name>
    <dbReference type="NCBI Taxonomy" id="2516559"/>
    <lineage>
        <taxon>Bacteria</taxon>
        <taxon>Pseudomonadati</taxon>
        <taxon>Bacteroidota</taxon>
        <taxon>Cytophagia</taxon>
        <taxon>Cytophagales</taxon>
        <taxon>Flectobacillaceae</taxon>
        <taxon>Aquirufa</taxon>
    </lineage>
</organism>
<accession>A0A4Q9BAP3</accession>
<evidence type="ECO:0000256" key="4">
    <source>
        <dbReference type="ARBA" id="ARBA00022605"/>
    </source>
</evidence>
<comment type="similarity">
    <text evidence="2 11 12 17">Belongs to the histidinol dehydrogenase family.</text>
</comment>
<evidence type="ECO:0000256" key="11">
    <source>
        <dbReference type="HAMAP-Rule" id="MF_01024"/>
    </source>
</evidence>
<feature type="active site" description="Proton acceptor" evidence="11 13">
    <location>
        <position position="318"/>
    </location>
</feature>
<dbReference type="UniPathway" id="UPA00031">
    <property type="reaction ID" value="UER00014"/>
</dbReference>
<feature type="binding site" evidence="11 16">
    <location>
        <position position="251"/>
    </location>
    <ligand>
        <name>Zn(2+)</name>
        <dbReference type="ChEBI" id="CHEBI:29105"/>
    </ligand>
</feature>
<feature type="binding site" evidence="11 14">
    <location>
        <position position="182"/>
    </location>
    <ligand>
        <name>NAD(+)</name>
        <dbReference type="ChEBI" id="CHEBI:57540"/>
    </ligand>
</feature>
<dbReference type="GO" id="GO:0000105">
    <property type="term" value="P:L-histidine biosynthetic process"/>
    <property type="evidence" value="ECO:0007669"/>
    <property type="project" value="UniProtKB-UniRule"/>
</dbReference>
<feature type="binding site" evidence="11 14">
    <location>
        <position position="205"/>
    </location>
    <ligand>
        <name>NAD(+)</name>
        <dbReference type="ChEBI" id="CHEBI:57540"/>
    </ligand>
</feature>
<dbReference type="GO" id="GO:0051287">
    <property type="term" value="F:NAD binding"/>
    <property type="evidence" value="ECO:0007669"/>
    <property type="project" value="InterPro"/>
</dbReference>
<feature type="binding site" evidence="11 15">
    <location>
        <position position="352"/>
    </location>
    <ligand>
        <name>substrate</name>
    </ligand>
</feature>
<dbReference type="InterPro" id="IPR022695">
    <property type="entry name" value="Histidinol_DH_monofunct"/>
</dbReference>
<dbReference type="CDD" id="cd06572">
    <property type="entry name" value="Histidinol_dh"/>
    <property type="match status" value="1"/>
</dbReference>
<dbReference type="OrthoDB" id="9805269at2"/>
<dbReference type="PANTHER" id="PTHR21256:SF2">
    <property type="entry name" value="HISTIDINE BIOSYNTHESIS TRIFUNCTIONAL PROTEIN"/>
    <property type="match status" value="1"/>
</dbReference>
<keyword evidence="7 11" id="KW-0560">Oxidoreductase</keyword>
<evidence type="ECO:0000256" key="13">
    <source>
        <dbReference type="PIRSR" id="PIRSR000099-1"/>
    </source>
</evidence>
<keyword evidence="4 11" id="KW-0028">Amino-acid biosynthesis</keyword>
<dbReference type="Pfam" id="PF00815">
    <property type="entry name" value="Histidinol_dh"/>
    <property type="match status" value="1"/>
</dbReference>
<dbReference type="PROSITE" id="PS00611">
    <property type="entry name" value="HISOL_DEHYDROGENASE"/>
    <property type="match status" value="1"/>
</dbReference>
<comment type="cofactor">
    <cofactor evidence="11 16">
        <name>Zn(2+)</name>
        <dbReference type="ChEBI" id="CHEBI:29105"/>
    </cofactor>
    <text evidence="11 16">Binds 1 zinc ion per subunit.</text>
</comment>
<keyword evidence="8 11" id="KW-0520">NAD</keyword>
<name>A0A4Q9BAP3_9BACT</name>
<dbReference type="InterPro" id="IPR012131">
    <property type="entry name" value="Hstdl_DH"/>
</dbReference>
<dbReference type="GO" id="GO:0005829">
    <property type="term" value="C:cytosol"/>
    <property type="evidence" value="ECO:0007669"/>
    <property type="project" value="TreeGrafter"/>
</dbReference>
<feature type="binding site" evidence="11 15">
    <location>
        <position position="319"/>
    </location>
    <ligand>
        <name>substrate</name>
    </ligand>
</feature>
<feature type="binding site" evidence="11 15">
    <location>
        <position position="411"/>
    </location>
    <ligand>
        <name>substrate</name>
    </ligand>
</feature>
<evidence type="ECO:0000256" key="10">
    <source>
        <dbReference type="ARBA" id="ARBA00049489"/>
    </source>
</evidence>
<evidence type="ECO:0000256" key="3">
    <source>
        <dbReference type="ARBA" id="ARBA00012965"/>
    </source>
</evidence>
<evidence type="ECO:0000256" key="17">
    <source>
        <dbReference type="RuleBase" id="RU004175"/>
    </source>
</evidence>
<feature type="binding site" evidence="11 14">
    <location>
        <position position="125"/>
    </location>
    <ligand>
        <name>NAD(+)</name>
        <dbReference type="ChEBI" id="CHEBI:57540"/>
    </ligand>
</feature>
<comment type="function">
    <text evidence="11">Catalyzes the sequential NAD-dependent oxidations of L-histidinol to L-histidinaldehyde and then to L-histidine.</text>
</comment>
<dbReference type="FunFam" id="1.20.5.1300:FF:000002">
    <property type="entry name" value="Histidinol dehydrogenase, chloroplastic"/>
    <property type="match status" value="1"/>
</dbReference>
<dbReference type="HAMAP" id="MF_01024">
    <property type="entry name" value="HisD"/>
    <property type="match status" value="1"/>
</dbReference>
<dbReference type="PANTHER" id="PTHR21256">
    <property type="entry name" value="HISTIDINOL DEHYDROGENASE HDH"/>
    <property type="match status" value="1"/>
</dbReference>
<keyword evidence="6 11" id="KW-0862">Zinc</keyword>
<keyword evidence="19" id="KW-1185">Reference proteome</keyword>
<comment type="catalytic activity">
    <reaction evidence="10 11">
        <text>L-histidinol + 2 NAD(+) + H2O = L-histidine + 2 NADH + 3 H(+)</text>
        <dbReference type="Rhea" id="RHEA:20641"/>
        <dbReference type="ChEBI" id="CHEBI:15377"/>
        <dbReference type="ChEBI" id="CHEBI:15378"/>
        <dbReference type="ChEBI" id="CHEBI:57540"/>
        <dbReference type="ChEBI" id="CHEBI:57595"/>
        <dbReference type="ChEBI" id="CHEBI:57699"/>
        <dbReference type="ChEBI" id="CHEBI:57945"/>
        <dbReference type="EC" id="1.1.1.23"/>
    </reaction>
</comment>
<dbReference type="GO" id="GO:0004399">
    <property type="term" value="F:histidinol dehydrogenase activity"/>
    <property type="evidence" value="ECO:0007669"/>
    <property type="project" value="UniProtKB-UniRule"/>
</dbReference>
<keyword evidence="9 11" id="KW-0368">Histidine biosynthesis</keyword>
<dbReference type="PIRSF" id="PIRSF000099">
    <property type="entry name" value="Histidinol_dh"/>
    <property type="match status" value="1"/>
</dbReference>
<proteinExistence type="inferred from homology"/>
<dbReference type="EMBL" id="SEWY01000003">
    <property type="protein sequence ID" value="TBH73180.1"/>
    <property type="molecule type" value="Genomic_DNA"/>
</dbReference>
<dbReference type="AlphaFoldDB" id="A0A4Q9BAP3"/>
<evidence type="ECO:0000256" key="16">
    <source>
        <dbReference type="PIRSR" id="PIRSR000099-4"/>
    </source>
</evidence>
<comment type="pathway">
    <text evidence="1 11">Amino-acid biosynthesis; L-histidine biosynthesis; L-histidine from 5-phospho-alpha-D-ribose 1-diphosphate: step 9/9.</text>
</comment>
<evidence type="ECO:0000256" key="9">
    <source>
        <dbReference type="ARBA" id="ARBA00023102"/>
    </source>
</evidence>
<feature type="binding site" evidence="11 15">
    <location>
        <position position="254"/>
    </location>
    <ligand>
        <name>substrate</name>
    </ligand>
</feature>
<gene>
    <name evidence="11 18" type="primary">hisD</name>
    <name evidence="18" type="ORF">EWU20_07335</name>
</gene>
<dbReference type="GO" id="GO:0008270">
    <property type="term" value="F:zinc ion binding"/>
    <property type="evidence" value="ECO:0007669"/>
    <property type="project" value="UniProtKB-UniRule"/>
</dbReference>
<dbReference type="PRINTS" id="PR00083">
    <property type="entry name" value="HOLDHDRGNASE"/>
</dbReference>
<evidence type="ECO:0000256" key="15">
    <source>
        <dbReference type="PIRSR" id="PIRSR000099-3"/>
    </source>
</evidence>